<keyword evidence="2 7" id="KW-0808">Transferase</keyword>
<evidence type="ECO:0000256" key="2">
    <source>
        <dbReference type="ARBA" id="ARBA00022679"/>
    </source>
</evidence>
<evidence type="ECO:0000256" key="3">
    <source>
        <dbReference type="ARBA" id="ARBA00022692"/>
    </source>
</evidence>
<keyword evidence="6 7" id="KW-0012">Acyltransferase</keyword>
<feature type="region of interest" description="Disordered" evidence="8">
    <location>
        <begin position="215"/>
        <end position="241"/>
    </location>
</feature>
<dbReference type="OrthoDB" id="331948at2759"/>
<comment type="similarity">
    <text evidence="7">Belongs to the DHHC palmitoyltransferase family.</text>
</comment>
<evidence type="ECO:0000259" key="9">
    <source>
        <dbReference type="Pfam" id="PF01529"/>
    </source>
</evidence>
<organism evidence="10 11">
    <name type="scientific">Meloidogyne enterolobii</name>
    <name type="common">Root-knot nematode worm</name>
    <name type="synonym">Meloidogyne mayaguensis</name>
    <dbReference type="NCBI Taxonomy" id="390850"/>
    <lineage>
        <taxon>Eukaryota</taxon>
        <taxon>Metazoa</taxon>
        <taxon>Ecdysozoa</taxon>
        <taxon>Nematoda</taxon>
        <taxon>Chromadorea</taxon>
        <taxon>Rhabditida</taxon>
        <taxon>Tylenchina</taxon>
        <taxon>Tylenchomorpha</taxon>
        <taxon>Tylenchoidea</taxon>
        <taxon>Meloidogynidae</taxon>
        <taxon>Meloidogyninae</taxon>
        <taxon>Meloidogyne</taxon>
    </lineage>
</organism>
<proteinExistence type="inferred from homology"/>
<feature type="domain" description="Palmitoyltransferase DHHC" evidence="9">
    <location>
        <begin position="41"/>
        <end position="187"/>
    </location>
</feature>
<keyword evidence="4 7" id="KW-1133">Transmembrane helix</keyword>
<evidence type="ECO:0000256" key="5">
    <source>
        <dbReference type="ARBA" id="ARBA00023136"/>
    </source>
</evidence>
<dbReference type="GO" id="GO:0019706">
    <property type="term" value="F:protein-cysteine S-palmitoyltransferase activity"/>
    <property type="evidence" value="ECO:0007669"/>
    <property type="project" value="UniProtKB-EC"/>
</dbReference>
<comment type="catalytic activity">
    <reaction evidence="7">
        <text>L-cysteinyl-[protein] + hexadecanoyl-CoA = S-hexadecanoyl-L-cysteinyl-[protein] + CoA</text>
        <dbReference type="Rhea" id="RHEA:36683"/>
        <dbReference type="Rhea" id="RHEA-COMP:10131"/>
        <dbReference type="Rhea" id="RHEA-COMP:11032"/>
        <dbReference type="ChEBI" id="CHEBI:29950"/>
        <dbReference type="ChEBI" id="CHEBI:57287"/>
        <dbReference type="ChEBI" id="CHEBI:57379"/>
        <dbReference type="ChEBI" id="CHEBI:74151"/>
        <dbReference type="EC" id="2.3.1.225"/>
    </reaction>
</comment>
<feature type="transmembrane region" description="Helical" evidence="7">
    <location>
        <begin position="143"/>
        <end position="171"/>
    </location>
</feature>
<keyword evidence="3 7" id="KW-0812">Transmembrane</keyword>
<feature type="transmembrane region" description="Helical" evidence="7">
    <location>
        <begin position="89"/>
        <end position="112"/>
    </location>
</feature>
<evidence type="ECO:0000256" key="1">
    <source>
        <dbReference type="ARBA" id="ARBA00004141"/>
    </source>
</evidence>
<evidence type="ECO:0000313" key="11">
    <source>
        <dbReference type="Proteomes" id="UP000580250"/>
    </source>
</evidence>
<dbReference type="GO" id="GO:0016020">
    <property type="term" value="C:membrane"/>
    <property type="evidence" value="ECO:0007669"/>
    <property type="project" value="UniProtKB-SubCell"/>
</dbReference>
<dbReference type="InterPro" id="IPR001594">
    <property type="entry name" value="Palmitoyltrfase_DHHC"/>
</dbReference>
<keyword evidence="5 7" id="KW-0472">Membrane</keyword>
<comment type="caution">
    <text evidence="10">The sequence shown here is derived from an EMBL/GenBank/DDBJ whole genome shotgun (WGS) entry which is preliminary data.</text>
</comment>
<comment type="domain">
    <text evidence="7">The DHHC domain is required for palmitoyltransferase activity.</text>
</comment>
<gene>
    <name evidence="10" type="ORF">MENT_LOCUS1379</name>
</gene>
<accession>A0A6V7TLF6</accession>
<dbReference type="PROSITE" id="PS50216">
    <property type="entry name" value="DHHC"/>
    <property type="match status" value="1"/>
</dbReference>
<evidence type="ECO:0000256" key="6">
    <source>
        <dbReference type="ARBA" id="ARBA00023315"/>
    </source>
</evidence>
<dbReference type="Proteomes" id="UP000580250">
    <property type="component" value="Unassembled WGS sequence"/>
</dbReference>
<dbReference type="EC" id="2.3.1.225" evidence="7"/>
<dbReference type="Pfam" id="PF01529">
    <property type="entry name" value="DHHC"/>
    <property type="match status" value="1"/>
</dbReference>
<dbReference type="EMBL" id="CAJEWN010000004">
    <property type="protein sequence ID" value="CAD2125977.1"/>
    <property type="molecule type" value="Genomic_DNA"/>
</dbReference>
<comment type="subcellular location">
    <subcellularLocation>
        <location evidence="1">Membrane</location>
        <topology evidence="1">Multi-pass membrane protein</topology>
    </subcellularLocation>
</comment>
<protein>
    <recommendedName>
        <fullName evidence="7">Palmitoyltransferase</fullName>
        <ecNumber evidence="7">2.3.1.225</ecNumber>
    </recommendedName>
</protein>
<sequence>MIYLFWNYSVFKHLNIASICGGGYIRLGWHPKDEADWYLLRYCHRCMGFKVPRSHHCSRCRRCVLLMDHHCPWVNNCVGGRNQFHFIRFLFFVFIGAVHSAIVLSSCLYKVVTTVISLSKTNQSSISPSPTPQYLLEPPDLPIASISLFSASVLAVGLTYGVIFAVGVLLFMQLRSVWQDTTGIEEIFPVAARNAKSAKTWTEYRANGLARGRRRKRSCNKKDMISDDNNGNNVDEFVEES</sequence>
<dbReference type="AlphaFoldDB" id="A0A6V7TLF6"/>
<name>A0A6V7TLF6_MELEN</name>
<evidence type="ECO:0000256" key="7">
    <source>
        <dbReference type="RuleBase" id="RU079119"/>
    </source>
</evidence>
<dbReference type="InterPro" id="IPR039859">
    <property type="entry name" value="PFA4/ZDH16/20/ERF2-like"/>
</dbReference>
<dbReference type="PANTHER" id="PTHR12246">
    <property type="entry name" value="PALMITOYLTRANSFERASE ZDHHC16"/>
    <property type="match status" value="1"/>
</dbReference>
<evidence type="ECO:0000256" key="4">
    <source>
        <dbReference type="ARBA" id="ARBA00022989"/>
    </source>
</evidence>
<reference evidence="10 11" key="1">
    <citation type="submission" date="2020-08" db="EMBL/GenBank/DDBJ databases">
        <authorList>
            <person name="Koutsovoulos G."/>
            <person name="Danchin GJ E."/>
        </authorList>
    </citation>
    <scope>NUCLEOTIDE SEQUENCE [LARGE SCALE GENOMIC DNA]</scope>
</reference>
<evidence type="ECO:0000256" key="8">
    <source>
        <dbReference type="SAM" id="MobiDB-lite"/>
    </source>
</evidence>
<evidence type="ECO:0000313" key="10">
    <source>
        <dbReference type="EMBL" id="CAD2125977.1"/>
    </source>
</evidence>